<name>A0A368P5X6_9FLAO</name>
<reference evidence="1 2" key="1">
    <citation type="submission" date="2018-07" db="EMBL/GenBank/DDBJ databases">
        <title>Oceanihabitans testaceum sp. nov., isolated from marine sediment.</title>
        <authorList>
            <person name="Li C.-M."/>
        </authorList>
    </citation>
    <scope>NUCLEOTIDE SEQUENCE [LARGE SCALE GENOMIC DNA]</scope>
    <source>
        <strain evidence="1 2">S9-10</strain>
    </source>
</reference>
<protein>
    <submittedName>
        <fullName evidence="1">Uncharacterized protein</fullName>
    </submittedName>
</protein>
<evidence type="ECO:0000313" key="2">
    <source>
        <dbReference type="Proteomes" id="UP000252249"/>
    </source>
</evidence>
<dbReference type="EMBL" id="QPIG01000001">
    <property type="protein sequence ID" value="RCU58232.1"/>
    <property type="molecule type" value="Genomic_DNA"/>
</dbReference>
<gene>
    <name evidence="1" type="ORF">DU428_02300</name>
</gene>
<sequence length="146" mass="17086">MKVSLKNIENIILKKKSESTLASILMEYATLNRKLANADSQSWYFKQAQESTNRKLESLLDRYKEIRSLFNENSIDYFIHKINKNNSHIAHFKENGMNSISYLTCTSLSDENAFITELIRLKSKTKTLMPIDYYLQKPEELLILIN</sequence>
<dbReference type="RefSeq" id="WP_113965712.1">
    <property type="nucleotide sequence ID" value="NZ_QNRP01000001.1"/>
</dbReference>
<dbReference type="AlphaFoldDB" id="A0A368P5X6"/>
<keyword evidence="2" id="KW-1185">Reference proteome</keyword>
<evidence type="ECO:0000313" key="1">
    <source>
        <dbReference type="EMBL" id="RCU58232.1"/>
    </source>
</evidence>
<proteinExistence type="predicted"/>
<organism evidence="1 2">
    <name type="scientific">Oceanihabitans sediminis</name>
    <dbReference type="NCBI Taxonomy" id="1812012"/>
    <lineage>
        <taxon>Bacteria</taxon>
        <taxon>Pseudomonadati</taxon>
        <taxon>Bacteroidota</taxon>
        <taxon>Flavobacteriia</taxon>
        <taxon>Flavobacteriales</taxon>
        <taxon>Flavobacteriaceae</taxon>
        <taxon>Oceanihabitans</taxon>
    </lineage>
</organism>
<comment type="caution">
    <text evidence="1">The sequence shown here is derived from an EMBL/GenBank/DDBJ whole genome shotgun (WGS) entry which is preliminary data.</text>
</comment>
<accession>A0A368P5X6</accession>
<dbReference type="Proteomes" id="UP000252249">
    <property type="component" value="Unassembled WGS sequence"/>
</dbReference>
<dbReference type="OrthoDB" id="1452427at2"/>